<dbReference type="AlphaFoldDB" id="A0A4D6LEB0"/>
<evidence type="ECO:0000313" key="1">
    <source>
        <dbReference type="EMBL" id="QCD86848.1"/>
    </source>
</evidence>
<evidence type="ECO:0000313" key="2">
    <source>
        <dbReference type="Proteomes" id="UP000501690"/>
    </source>
</evidence>
<reference evidence="1 2" key="1">
    <citation type="submission" date="2019-04" db="EMBL/GenBank/DDBJ databases">
        <title>An improved genome assembly and genetic linkage map for asparagus bean, Vigna unguiculata ssp. sesquipedialis.</title>
        <authorList>
            <person name="Xia Q."/>
            <person name="Zhang R."/>
            <person name="Dong Y."/>
        </authorList>
    </citation>
    <scope>NUCLEOTIDE SEQUENCE [LARGE SCALE GENOMIC DNA]</scope>
    <source>
        <tissue evidence="1">Leaf</tissue>
    </source>
</reference>
<dbReference type="EMBL" id="CP039347">
    <property type="protein sequence ID" value="QCD86848.1"/>
    <property type="molecule type" value="Genomic_DNA"/>
</dbReference>
<proteinExistence type="predicted"/>
<dbReference type="Proteomes" id="UP000501690">
    <property type="component" value="Linkage Group LG3"/>
</dbReference>
<protein>
    <submittedName>
        <fullName evidence="1">Uncharacterized protein</fullName>
    </submittedName>
</protein>
<keyword evidence="2" id="KW-1185">Reference proteome</keyword>
<accession>A0A4D6LEB0</accession>
<name>A0A4D6LEB0_VIGUN</name>
<organism evidence="1 2">
    <name type="scientific">Vigna unguiculata</name>
    <name type="common">Cowpea</name>
    <dbReference type="NCBI Taxonomy" id="3917"/>
    <lineage>
        <taxon>Eukaryota</taxon>
        <taxon>Viridiplantae</taxon>
        <taxon>Streptophyta</taxon>
        <taxon>Embryophyta</taxon>
        <taxon>Tracheophyta</taxon>
        <taxon>Spermatophyta</taxon>
        <taxon>Magnoliopsida</taxon>
        <taxon>eudicotyledons</taxon>
        <taxon>Gunneridae</taxon>
        <taxon>Pentapetalae</taxon>
        <taxon>rosids</taxon>
        <taxon>fabids</taxon>
        <taxon>Fabales</taxon>
        <taxon>Fabaceae</taxon>
        <taxon>Papilionoideae</taxon>
        <taxon>50 kb inversion clade</taxon>
        <taxon>NPAAA clade</taxon>
        <taxon>indigoferoid/millettioid clade</taxon>
        <taxon>Phaseoleae</taxon>
        <taxon>Vigna</taxon>
    </lineage>
</organism>
<sequence>MSRRTTVFGNSMSLAFGPFPQDEDPSPRKVARTFFTSFPLPGLAGNSAFLFETPCTWTSTRGSCKLGTSMLLAAFALVAFSLRRV</sequence>
<gene>
    <name evidence="1" type="ORF">DEO72_LG3g1376</name>
</gene>